<name>A0AAV7RDB2_PLEWA</name>
<reference evidence="1" key="1">
    <citation type="journal article" date="2022" name="bioRxiv">
        <title>Sequencing and chromosome-scale assembly of the giantPleurodeles waltlgenome.</title>
        <authorList>
            <person name="Brown T."/>
            <person name="Elewa A."/>
            <person name="Iarovenko S."/>
            <person name="Subramanian E."/>
            <person name="Araus A.J."/>
            <person name="Petzold A."/>
            <person name="Susuki M."/>
            <person name="Suzuki K.-i.T."/>
            <person name="Hayashi T."/>
            <person name="Toyoda A."/>
            <person name="Oliveira C."/>
            <person name="Osipova E."/>
            <person name="Leigh N.D."/>
            <person name="Simon A."/>
            <person name="Yun M.H."/>
        </authorList>
    </citation>
    <scope>NUCLEOTIDE SEQUENCE</scope>
    <source>
        <strain evidence="1">20211129_DDA</strain>
        <tissue evidence="1">Liver</tissue>
    </source>
</reference>
<comment type="caution">
    <text evidence="1">The sequence shown here is derived from an EMBL/GenBank/DDBJ whole genome shotgun (WGS) entry which is preliminary data.</text>
</comment>
<proteinExistence type="predicted"/>
<accession>A0AAV7RDB2</accession>
<protein>
    <recommendedName>
        <fullName evidence="3">Transposase</fullName>
    </recommendedName>
</protein>
<dbReference type="EMBL" id="JANPWB010000009">
    <property type="protein sequence ID" value="KAJ1148773.1"/>
    <property type="molecule type" value="Genomic_DNA"/>
</dbReference>
<evidence type="ECO:0000313" key="2">
    <source>
        <dbReference type="Proteomes" id="UP001066276"/>
    </source>
</evidence>
<evidence type="ECO:0008006" key="3">
    <source>
        <dbReference type="Google" id="ProtNLM"/>
    </source>
</evidence>
<dbReference type="Proteomes" id="UP001066276">
    <property type="component" value="Chromosome 5"/>
</dbReference>
<gene>
    <name evidence="1" type="ORF">NDU88_001599</name>
</gene>
<dbReference type="AlphaFoldDB" id="A0AAV7RDB2"/>
<organism evidence="1 2">
    <name type="scientific">Pleurodeles waltl</name>
    <name type="common">Iberian ribbed newt</name>
    <dbReference type="NCBI Taxonomy" id="8319"/>
    <lineage>
        <taxon>Eukaryota</taxon>
        <taxon>Metazoa</taxon>
        <taxon>Chordata</taxon>
        <taxon>Craniata</taxon>
        <taxon>Vertebrata</taxon>
        <taxon>Euteleostomi</taxon>
        <taxon>Amphibia</taxon>
        <taxon>Batrachia</taxon>
        <taxon>Caudata</taxon>
        <taxon>Salamandroidea</taxon>
        <taxon>Salamandridae</taxon>
        <taxon>Pleurodelinae</taxon>
        <taxon>Pleurodeles</taxon>
    </lineage>
</organism>
<sequence length="121" mass="13962">MANWAALDETNMQLGSRQRLDYVYQQKALESHSALLPTRHTKVHAILGLDTPYRENKCQAGNPNQQKTWRSFKYLSKGEMCNILLGQCLFSLMEPHMNVLRRSLSTEDSWWLALPSVRLPS</sequence>
<evidence type="ECO:0000313" key="1">
    <source>
        <dbReference type="EMBL" id="KAJ1148773.1"/>
    </source>
</evidence>
<keyword evidence="2" id="KW-1185">Reference proteome</keyword>